<evidence type="ECO:0000313" key="2">
    <source>
        <dbReference type="Proteomes" id="UP001243364"/>
    </source>
</evidence>
<proteinExistence type="predicted"/>
<protein>
    <submittedName>
        <fullName evidence="1">Uncharacterized protein</fullName>
    </submittedName>
</protein>
<accession>A0ABU0PX57</accession>
<name>A0ABU0PX57_STRAH</name>
<keyword evidence="2" id="KW-1185">Reference proteome</keyword>
<sequence length="64" mass="6492">MRSRQAVTSGGSRPVGLLAIHHAHGGGRDRTADRGRTPTLHAVIDSAAAADRTVARGAGAGRIP</sequence>
<comment type="caution">
    <text evidence="1">The sequence shown here is derived from an EMBL/GenBank/DDBJ whole genome shotgun (WGS) entry which is preliminary data.</text>
</comment>
<dbReference type="EMBL" id="JAUSYA010000001">
    <property type="protein sequence ID" value="MDQ0682987.1"/>
    <property type="molecule type" value="Genomic_DNA"/>
</dbReference>
<dbReference type="Proteomes" id="UP001243364">
    <property type="component" value="Unassembled WGS sequence"/>
</dbReference>
<reference evidence="1 2" key="1">
    <citation type="submission" date="2023-07" db="EMBL/GenBank/DDBJ databases">
        <title>Comparative genomics of wheat-associated soil bacteria to identify genetic determinants of phenazine resistance.</title>
        <authorList>
            <person name="Mouncey N."/>
        </authorList>
    </citation>
    <scope>NUCLEOTIDE SEQUENCE [LARGE SCALE GENOMIC DNA]</scope>
    <source>
        <strain evidence="1 2">W4I19-2</strain>
    </source>
</reference>
<gene>
    <name evidence="1" type="ORF">QFZ56_001950</name>
</gene>
<evidence type="ECO:0000313" key="1">
    <source>
        <dbReference type="EMBL" id="MDQ0682987.1"/>
    </source>
</evidence>
<organism evidence="1 2">
    <name type="scientific">Streptomyces achromogenes</name>
    <dbReference type="NCBI Taxonomy" id="67255"/>
    <lineage>
        <taxon>Bacteria</taxon>
        <taxon>Bacillati</taxon>
        <taxon>Actinomycetota</taxon>
        <taxon>Actinomycetes</taxon>
        <taxon>Kitasatosporales</taxon>
        <taxon>Streptomycetaceae</taxon>
        <taxon>Streptomyces</taxon>
    </lineage>
</organism>